<keyword evidence="3" id="KW-1185">Reference proteome</keyword>
<dbReference type="InterPro" id="IPR007345">
    <property type="entry name" value="Polysacch_pyruvyl_Trfase"/>
</dbReference>
<organism evidence="2 3">
    <name type="scientific">Aromatoleum tolulyticum</name>
    <dbReference type="NCBI Taxonomy" id="34027"/>
    <lineage>
        <taxon>Bacteria</taxon>
        <taxon>Pseudomonadati</taxon>
        <taxon>Pseudomonadota</taxon>
        <taxon>Betaproteobacteria</taxon>
        <taxon>Rhodocyclales</taxon>
        <taxon>Rhodocyclaceae</taxon>
        <taxon>Aromatoleum</taxon>
    </lineage>
</organism>
<sequence>MRHLPFSPGENGAIVNAMTSAKREAAPAKGRRLILFGAFDRHNFGDLLLARCAAAGARTEIVFAGLAARDLRKFEGFQALALADVIATFGREDADFVHVGGELLTTTAWEAAVMLQSPTEAARIVALHDRSPEARTTWARSVLGTARLIPYVIARDELPARWRTHFCPVGGVAFDTLPAAERDEILRALRSASTLRVRDRTTLDALRGAGLDPELLPDPAAATPALFGATIRQHGQGGEIAALRSRMRSWIAVQLAAEWGDDATLDRVARLLLATSAAHGTGIVLFRAGLAPWHDDLDTLRRLAERLGTQRPVAILESARVFDICALLAGACACVGTSLHGWIVAHAFGVPARCLVRSPADKAAHYTDTWCGVPCQWRTPDDEPLFPETVSG</sequence>
<accession>A0A1N6TY99</accession>
<reference evidence="3" key="1">
    <citation type="submission" date="2017-01" db="EMBL/GenBank/DDBJ databases">
        <authorList>
            <person name="Varghese N."/>
            <person name="Submissions S."/>
        </authorList>
    </citation>
    <scope>NUCLEOTIDE SEQUENCE [LARGE SCALE GENOMIC DNA]</scope>
    <source>
        <strain evidence="3">ATCC 51758</strain>
    </source>
</reference>
<evidence type="ECO:0000313" key="3">
    <source>
        <dbReference type="Proteomes" id="UP000186819"/>
    </source>
</evidence>
<evidence type="ECO:0000259" key="1">
    <source>
        <dbReference type="Pfam" id="PF04230"/>
    </source>
</evidence>
<name>A0A1N6TY99_9RHOO</name>
<feature type="domain" description="Polysaccharide pyruvyl transferase" evidence="1">
    <location>
        <begin position="94"/>
        <end position="358"/>
    </location>
</feature>
<evidence type="ECO:0000313" key="2">
    <source>
        <dbReference type="EMBL" id="SIQ58343.1"/>
    </source>
</evidence>
<dbReference type="Proteomes" id="UP000186819">
    <property type="component" value="Unassembled WGS sequence"/>
</dbReference>
<proteinExistence type="predicted"/>
<dbReference type="AlphaFoldDB" id="A0A1N6TY99"/>
<dbReference type="STRING" id="34027.SAMN05421829_105153"/>
<dbReference type="EMBL" id="FTMD01000005">
    <property type="protein sequence ID" value="SIQ58343.1"/>
    <property type="molecule type" value="Genomic_DNA"/>
</dbReference>
<keyword evidence="2" id="KW-0808">Transferase</keyword>
<dbReference type="Pfam" id="PF04230">
    <property type="entry name" value="PS_pyruv_trans"/>
    <property type="match status" value="1"/>
</dbReference>
<protein>
    <submittedName>
        <fullName evidence="2">Polysaccharide pyruvyl transferase</fullName>
    </submittedName>
</protein>
<dbReference type="GO" id="GO:0016740">
    <property type="term" value="F:transferase activity"/>
    <property type="evidence" value="ECO:0007669"/>
    <property type="project" value="UniProtKB-KW"/>
</dbReference>
<gene>
    <name evidence="2" type="ORF">SAMN05421829_105153</name>
</gene>